<evidence type="ECO:0000313" key="1">
    <source>
        <dbReference type="EMBL" id="AHI58722.1"/>
    </source>
</evidence>
<dbReference type="KEGG" id="smia:P344_07130"/>
<dbReference type="STRING" id="838561.P344_07130"/>
<protein>
    <submittedName>
        <fullName evidence="1">Uncharacterized protein</fullName>
    </submittedName>
</protein>
<name>W6ANG2_9MOLU</name>
<sequence>MILIFINNIQIILKIRSSMIFNIEAEIERVEPSLTKINKGGLTEYLISLKIKELVFDMKLNLLKDDLITHMLGHLIFIRMFLQLTELEQEFIFLHEQFVKELLMKI</sequence>
<evidence type="ECO:0000313" key="2">
    <source>
        <dbReference type="Proteomes" id="UP000019260"/>
    </source>
</evidence>
<organism evidence="1 2">
    <name type="scientific">Spiroplasma mirum ATCC 29335</name>
    <dbReference type="NCBI Taxonomy" id="838561"/>
    <lineage>
        <taxon>Bacteria</taxon>
        <taxon>Bacillati</taxon>
        <taxon>Mycoplasmatota</taxon>
        <taxon>Mollicutes</taxon>
        <taxon>Entomoplasmatales</taxon>
        <taxon>Spiroplasmataceae</taxon>
        <taxon>Spiroplasma</taxon>
    </lineage>
</organism>
<gene>
    <name evidence="1" type="ORF">P344_07130</name>
</gene>
<dbReference type="Proteomes" id="UP000019260">
    <property type="component" value="Chromosome"/>
</dbReference>
<proteinExistence type="predicted"/>
<dbReference type="AlphaFoldDB" id="W6ANG2"/>
<dbReference type="EMBL" id="CP006720">
    <property type="protein sequence ID" value="AHI58722.1"/>
    <property type="molecule type" value="Genomic_DNA"/>
</dbReference>
<dbReference type="HOGENOM" id="CLU_2221569_0_0_14"/>
<keyword evidence="2" id="KW-1185">Reference proteome</keyword>
<reference evidence="1 2" key="1">
    <citation type="submission" date="2013-09" db="EMBL/GenBank/DDBJ databases">
        <title>Complete genome sequence of Spiroplasma mirum suckling mouse cataract agent.</title>
        <authorList>
            <person name="Landry C.A."/>
            <person name="Bastian F.O."/>
            <person name="Thune R.L."/>
        </authorList>
    </citation>
    <scope>NUCLEOTIDE SEQUENCE [LARGE SCALE GENOMIC DNA]</scope>
    <source>
        <strain evidence="1 2">SMCA</strain>
    </source>
</reference>
<accession>W6ANG2</accession>